<dbReference type="PANTHER" id="PTHR21600:SF84">
    <property type="entry name" value="PSEUDOURIDINE SYNTHASE RSUA_RLUA-LIKE DOMAIN-CONTAINING PROTEIN"/>
    <property type="match status" value="1"/>
</dbReference>
<reference evidence="2" key="1">
    <citation type="submission" date="2006-05" db="EMBL/GenBank/DDBJ databases">
        <title>Annotation of the draft genome assembly of Desulfuromonas acetoxidans DSM 684.</title>
        <authorList>
            <consortium name="US DOE Joint Genome Institute (JGI-ORNL)"/>
            <person name="Larimer F."/>
            <person name="Land M."/>
            <person name="Hauser L."/>
        </authorList>
    </citation>
    <scope>NUCLEOTIDE SEQUENCE [LARGE SCALE GENOMIC DNA]</scope>
    <source>
        <strain evidence="2">DSM 684</strain>
    </source>
</reference>
<evidence type="ECO:0000259" key="1">
    <source>
        <dbReference type="Pfam" id="PF00849"/>
    </source>
</evidence>
<dbReference type="GO" id="GO:0003723">
    <property type="term" value="F:RNA binding"/>
    <property type="evidence" value="ECO:0007669"/>
    <property type="project" value="InterPro"/>
</dbReference>
<keyword evidence="3" id="KW-1185">Reference proteome</keyword>
<sequence length="294" mass="33880">MAISRYCSKLVLPHAQPPYPDLVAFLAGYFPHVTYEEWARRVDDGKVLDADQQPLGRDGYRPQQVIYYYREVEEQPLIPFAETILYQDDALLVACKPHFLPVHPGGRYVTENLVYRLRLATGNDQLAPVHRIDRFTAGLVLFAQRSEDRARYNALFSQGNIKKRYDAVAHCPEEPQQRHWQVANRIEQGDPWFRWQVVAGDVNARSSIELLDLRQGYGLFSLQPITGKTHQLRLHMSGLGFGLVNDRYYPNLLPEQPDDFSTPLQLLAKEVIFTDPVTGKHHHFESPRTLAWAF</sequence>
<dbReference type="InterPro" id="IPR006224">
    <property type="entry name" value="PsdUridine_synth_RluA-like_CS"/>
</dbReference>
<reference evidence="2" key="2">
    <citation type="submission" date="2006-05" db="EMBL/GenBank/DDBJ databases">
        <title>Sequencing of the draft genome and assembly of Desulfuromonas acetoxidans DSM 684.</title>
        <authorList>
            <consortium name="US DOE Joint Genome Institute (JGI-PGF)"/>
            <person name="Copeland A."/>
            <person name="Lucas S."/>
            <person name="Lapidus A."/>
            <person name="Barry K."/>
            <person name="Detter J.C."/>
            <person name="Glavina del Rio T."/>
            <person name="Hammon N."/>
            <person name="Israni S."/>
            <person name="Dalin E."/>
            <person name="Tice H."/>
            <person name="Bruce D."/>
            <person name="Pitluck S."/>
            <person name="Richardson P."/>
        </authorList>
    </citation>
    <scope>NUCLEOTIDE SEQUENCE [LARGE SCALE GENOMIC DNA]</scope>
    <source>
        <strain evidence="2">DSM 684</strain>
    </source>
</reference>
<dbReference type="CDD" id="cd02558">
    <property type="entry name" value="PSRA_1"/>
    <property type="match status" value="1"/>
</dbReference>
<dbReference type="Gene3D" id="3.30.2350.10">
    <property type="entry name" value="Pseudouridine synthase"/>
    <property type="match status" value="1"/>
</dbReference>
<dbReference type="Pfam" id="PF00849">
    <property type="entry name" value="PseudoU_synth_2"/>
    <property type="match status" value="1"/>
</dbReference>
<dbReference type="PROSITE" id="PS01129">
    <property type="entry name" value="PSI_RLU"/>
    <property type="match status" value="1"/>
</dbReference>
<protein>
    <submittedName>
        <fullName evidence="2">Pseudouridine synthase</fullName>
    </submittedName>
</protein>
<dbReference type="PANTHER" id="PTHR21600">
    <property type="entry name" value="MITOCHONDRIAL RNA PSEUDOURIDINE SYNTHASE"/>
    <property type="match status" value="1"/>
</dbReference>
<name>Q1JXL0_DESA6</name>
<dbReference type="GO" id="GO:0009982">
    <property type="term" value="F:pseudouridine synthase activity"/>
    <property type="evidence" value="ECO:0007669"/>
    <property type="project" value="InterPro"/>
</dbReference>
<dbReference type="RefSeq" id="WP_006001787.1">
    <property type="nucleotide sequence ID" value="NZ_AAEW02000015.1"/>
</dbReference>
<comment type="caution">
    <text evidence="2">The sequence shown here is derived from an EMBL/GenBank/DDBJ whole genome shotgun (WGS) entry which is preliminary data.</text>
</comment>
<dbReference type="InterPro" id="IPR006145">
    <property type="entry name" value="PsdUridine_synth_RsuA/RluA"/>
</dbReference>
<organism evidence="2 3">
    <name type="scientific">Desulfuromonas acetoxidans (strain DSM 684 / 11070)</name>
    <dbReference type="NCBI Taxonomy" id="281689"/>
    <lineage>
        <taxon>Bacteria</taxon>
        <taxon>Pseudomonadati</taxon>
        <taxon>Thermodesulfobacteriota</taxon>
        <taxon>Desulfuromonadia</taxon>
        <taxon>Desulfuromonadales</taxon>
        <taxon>Desulfuromonadaceae</taxon>
        <taxon>Desulfuromonas</taxon>
    </lineage>
</organism>
<dbReference type="Proteomes" id="UP000005695">
    <property type="component" value="Unassembled WGS sequence"/>
</dbReference>
<dbReference type="AlphaFoldDB" id="Q1JXL0"/>
<evidence type="ECO:0000313" key="3">
    <source>
        <dbReference type="Proteomes" id="UP000005695"/>
    </source>
</evidence>
<dbReference type="GO" id="GO:0000455">
    <property type="term" value="P:enzyme-directed rRNA pseudouridine synthesis"/>
    <property type="evidence" value="ECO:0007669"/>
    <property type="project" value="TreeGrafter"/>
</dbReference>
<dbReference type="OrthoDB" id="128480at2"/>
<gene>
    <name evidence="2" type="ORF">Dace_0730</name>
</gene>
<dbReference type="InterPro" id="IPR020103">
    <property type="entry name" value="PsdUridine_synth_cat_dom_sf"/>
</dbReference>
<feature type="domain" description="Pseudouridine synthase RsuA/RluA-like" evidence="1">
    <location>
        <begin position="91"/>
        <end position="237"/>
    </location>
</feature>
<proteinExistence type="predicted"/>
<dbReference type="GO" id="GO:0140098">
    <property type="term" value="F:catalytic activity, acting on RNA"/>
    <property type="evidence" value="ECO:0007669"/>
    <property type="project" value="UniProtKB-ARBA"/>
</dbReference>
<evidence type="ECO:0000313" key="2">
    <source>
        <dbReference type="EMBL" id="EAT14952.1"/>
    </source>
</evidence>
<dbReference type="SUPFAM" id="SSF55120">
    <property type="entry name" value="Pseudouridine synthase"/>
    <property type="match status" value="1"/>
</dbReference>
<dbReference type="InterPro" id="IPR050188">
    <property type="entry name" value="RluA_PseudoU_synthase"/>
</dbReference>
<dbReference type="EMBL" id="AAEW02000015">
    <property type="protein sequence ID" value="EAT14952.1"/>
    <property type="molecule type" value="Genomic_DNA"/>
</dbReference>
<accession>Q1JXL0</accession>